<organism evidence="1 2">
    <name type="scientific">Ramlibacter tataouinensis (strain ATCC BAA-407 / DSM 14655 / LMG 21543 / TTB310)</name>
    <dbReference type="NCBI Taxonomy" id="365046"/>
    <lineage>
        <taxon>Bacteria</taxon>
        <taxon>Pseudomonadati</taxon>
        <taxon>Pseudomonadota</taxon>
        <taxon>Betaproteobacteria</taxon>
        <taxon>Burkholderiales</taxon>
        <taxon>Comamonadaceae</taxon>
        <taxon>Ramlibacter</taxon>
    </lineage>
</organism>
<dbReference type="AlphaFoldDB" id="F5Y5F1"/>
<dbReference type="PIRSF" id="PIRSF029172">
    <property type="entry name" value="UCP029172_ABC_sbc_YnjB"/>
    <property type="match status" value="1"/>
</dbReference>
<dbReference type="InterPro" id="IPR006059">
    <property type="entry name" value="SBP"/>
</dbReference>
<dbReference type="KEGG" id="rta:Rta_03900"/>
<dbReference type="Gene3D" id="3.40.190.10">
    <property type="entry name" value="Periplasmic binding protein-like II"/>
    <property type="match status" value="2"/>
</dbReference>
<name>F5Y5F1_RAMTT</name>
<reference evidence="1 2" key="2">
    <citation type="journal article" date="2011" name="PLoS ONE">
        <title>The Cyst-Dividing Bacterium Ramlibacter tataouinensis TTB310 Genome Reveals a Well-Stocked Toolbox for Adaptation to a Desert Environment.</title>
        <authorList>
            <person name="De Luca G."/>
            <person name="Barakat M."/>
            <person name="Ortet P."/>
            <person name="Fochesato S."/>
            <person name="Jourlin-Castelli C."/>
            <person name="Ansaldi M."/>
            <person name="Py B."/>
            <person name="Fichant G."/>
            <person name="Coutinho P.M."/>
            <person name="Voulhoux R."/>
            <person name="Bastien O."/>
            <person name="Marechal E."/>
            <person name="Henrissat B."/>
            <person name="Quentin Y."/>
            <person name="Noirot P."/>
            <person name="Filloux A."/>
            <person name="Mejean V."/>
            <person name="Dubow M.S."/>
            <person name="Barras F."/>
            <person name="Barbe V."/>
            <person name="Weissenbach J."/>
            <person name="Mihalcescu I."/>
            <person name="Vermeglio A."/>
            <person name="Achouak W."/>
            <person name="Heulin T."/>
        </authorList>
    </citation>
    <scope>NUCLEOTIDE SEQUENCE [LARGE SCALE GENOMIC DNA]</scope>
    <source>
        <strain evidence="2">ATCC BAA-407 / DSM 14655 / LMG 21543 / TTB310</strain>
    </source>
</reference>
<dbReference type="InterPro" id="IPR006311">
    <property type="entry name" value="TAT_signal"/>
</dbReference>
<dbReference type="NCBIfam" id="NF008633">
    <property type="entry name" value="PRK11622.1"/>
    <property type="match status" value="1"/>
</dbReference>
<dbReference type="EMBL" id="CP000245">
    <property type="protein sequence ID" value="AEG91461.1"/>
    <property type="molecule type" value="Genomic_DNA"/>
</dbReference>
<dbReference type="PANTHER" id="PTHR42779">
    <property type="entry name" value="PROTEIN YNJB"/>
    <property type="match status" value="1"/>
</dbReference>
<dbReference type="PANTHER" id="PTHR42779:SF1">
    <property type="entry name" value="PROTEIN YNJB"/>
    <property type="match status" value="1"/>
</dbReference>
<dbReference type="SUPFAM" id="SSF53850">
    <property type="entry name" value="Periplasmic binding protein-like II"/>
    <property type="match status" value="1"/>
</dbReference>
<dbReference type="InterPro" id="IPR027020">
    <property type="entry name" value="YnjB"/>
</dbReference>
<dbReference type="eggNOG" id="COG4134">
    <property type="taxonomic scope" value="Bacteria"/>
</dbReference>
<dbReference type="PATRIC" id="fig|365046.3.peg.403"/>
<evidence type="ECO:0000313" key="1">
    <source>
        <dbReference type="EMBL" id="AEG91461.1"/>
    </source>
</evidence>
<protein>
    <submittedName>
        <fullName evidence="1">Candidate ABC transporter, periplasmic component, uncharacterized transport function</fullName>
    </submittedName>
</protein>
<dbReference type="PROSITE" id="PS51318">
    <property type="entry name" value="TAT"/>
    <property type="match status" value="1"/>
</dbReference>
<keyword evidence="2" id="KW-1185">Reference proteome</keyword>
<proteinExistence type="predicted"/>
<sequence>MAGIALWHTPIMRDPNLQRRHLLRSALASGAAALLPAAAAAAVDWGALEARARGKKVFFNAWAGSERTNAYLAWVAAEVSRRHGIGLEHVKITDTAEAVKRVRSEKQAGRSSGGSVDMVWINGENFLTLKREGLLFGPFAEQLPNYRWVDTAGKPTTRVDFSEPVEGLEAPWGMAQFTFFADRQRVPQPPRSMAALLEFARAQPGRVTYPRPPNFHGTTFLKQALLEATPDRTPLYRPVTPAALERAGAPLWNYLDALRPHLWRGGRQHPQNAAAVRQMMADGELLIALTFNPNEAANEIAARRLPATVHSWQNEKGAVGNTHFLAIPVNASAPDAAQVVINFLLSPEAQARKADIEVWGDGTVLAVDRLPAGERERFQARSWPGQVEQPAPVLLEPHGSWVDPLEREWLRRYGQ</sequence>
<dbReference type="Proteomes" id="UP000008385">
    <property type="component" value="Chromosome"/>
</dbReference>
<reference evidence="2" key="1">
    <citation type="submission" date="2006-01" db="EMBL/GenBank/DDBJ databases">
        <title>Genome of the cyst-dividing bacterium Ramlibacter tataouinensis.</title>
        <authorList>
            <person name="Barakat M."/>
            <person name="Ortet P."/>
            <person name="De Luca G."/>
            <person name="Jourlin-Castelli C."/>
            <person name="Ansaldi M."/>
            <person name="Py B."/>
            <person name="Fichant G."/>
            <person name="Coutinho P."/>
            <person name="Voulhoux R."/>
            <person name="Bastien O."/>
            <person name="Roy S."/>
            <person name="Marechal E."/>
            <person name="Henrissat B."/>
            <person name="Quentin Y."/>
            <person name="Noirot P."/>
            <person name="Filloux A."/>
            <person name="Mejean V."/>
            <person name="DuBow M."/>
            <person name="Barras F."/>
            <person name="Heulin T."/>
        </authorList>
    </citation>
    <scope>NUCLEOTIDE SEQUENCE [LARGE SCALE GENOMIC DNA]</scope>
    <source>
        <strain evidence="2">ATCC BAA-407 / DSM 14655 / LMG 21543 / TTB310</strain>
    </source>
</reference>
<evidence type="ECO:0000313" key="2">
    <source>
        <dbReference type="Proteomes" id="UP000008385"/>
    </source>
</evidence>
<dbReference type="HOGENOM" id="CLU_045122_0_0_4"/>
<accession>F5Y5F1</accession>
<dbReference type="Pfam" id="PF13416">
    <property type="entry name" value="SBP_bac_8"/>
    <property type="match status" value="1"/>
</dbReference>
<dbReference type="STRING" id="365046.Rta_03900"/>
<gene>
    <name evidence="1" type="ordered locus">Rta_03900</name>
</gene>